<accession>A0A0A9BAK7</accession>
<dbReference type="EMBL" id="GBRH01241548">
    <property type="protein sequence ID" value="JAD56347.1"/>
    <property type="molecule type" value="Transcribed_RNA"/>
</dbReference>
<organism evidence="1">
    <name type="scientific">Arundo donax</name>
    <name type="common">Giant reed</name>
    <name type="synonym">Donax arundinaceus</name>
    <dbReference type="NCBI Taxonomy" id="35708"/>
    <lineage>
        <taxon>Eukaryota</taxon>
        <taxon>Viridiplantae</taxon>
        <taxon>Streptophyta</taxon>
        <taxon>Embryophyta</taxon>
        <taxon>Tracheophyta</taxon>
        <taxon>Spermatophyta</taxon>
        <taxon>Magnoliopsida</taxon>
        <taxon>Liliopsida</taxon>
        <taxon>Poales</taxon>
        <taxon>Poaceae</taxon>
        <taxon>PACMAD clade</taxon>
        <taxon>Arundinoideae</taxon>
        <taxon>Arundineae</taxon>
        <taxon>Arundo</taxon>
    </lineage>
</organism>
<dbReference type="AlphaFoldDB" id="A0A0A9BAK7"/>
<proteinExistence type="predicted"/>
<reference evidence="1" key="1">
    <citation type="submission" date="2014-09" db="EMBL/GenBank/DDBJ databases">
        <authorList>
            <person name="Magalhaes I.L.F."/>
            <person name="Oliveira U."/>
            <person name="Santos F.R."/>
            <person name="Vidigal T.H.D.A."/>
            <person name="Brescovit A.D."/>
            <person name="Santos A.J."/>
        </authorList>
    </citation>
    <scope>NUCLEOTIDE SEQUENCE</scope>
    <source>
        <tissue evidence="1">Shoot tissue taken approximately 20 cm above the soil surface</tissue>
    </source>
</reference>
<sequence length="20" mass="2219">MFCGLGMIEMVCECKVLAQI</sequence>
<evidence type="ECO:0000313" key="1">
    <source>
        <dbReference type="EMBL" id="JAD56347.1"/>
    </source>
</evidence>
<protein>
    <submittedName>
        <fullName evidence="1">Uncharacterized protein</fullName>
    </submittedName>
</protein>
<name>A0A0A9BAK7_ARUDO</name>
<reference evidence="1" key="2">
    <citation type="journal article" date="2015" name="Data Brief">
        <title>Shoot transcriptome of the giant reed, Arundo donax.</title>
        <authorList>
            <person name="Barrero R.A."/>
            <person name="Guerrero F.D."/>
            <person name="Moolhuijzen P."/>
            <person name="Goolsby J.A."/>
            <person name="Tidwell J."/>
            <person name="Bellgard S.E."/>
            <person name="Bellgard M.I."/>
        </authorList>
    </citation>
    <scope>NUCLEOTIDE SEQUENCE</scope>
    <source>
        <tissue evidence="1">Shoot tissue taken approximately 20 cm above the soil surface</tissue>
    </source>
</reference>